<dbReference type="STRING" id="926562.Oweho_2062"/>
<dbReference type="Pfam" id="PF01494">
    <property type="entry name" value="FAD_binding_3"/>
    <property type="match status" value="1"/>
</dbReference>
<sequence length="392" mass="44475">MDTEICIVGAGPAGATLSHFLTKEKINHIVLDKGSFPRDKICGDGITVDVLNVLKRISPELQERFTQESEMLASWGFCFHASNGKELRYDFRDNGFPMAPFYTSRRLDLDDFLVRNLTDEYGKLLNESEVIGIIRHDAGVDVTYVNGGVEHVIKAKMIIGAEGEKPIVTRHLGLEHFREKEHLIGALRVYYKNVKGFHDGNHLEFFFDKELLPGYFWAFPLSNNEANVGLGMVSTAISDKKVNLKKMLDHVIENNMKVARMFAEAEPLEKTRGWGLPIITPKRQIAGERFALIGDAAGMIEPFTGKGIGPGMMSARICSEHIVQALKDKDYNMTHYQEHMYRYYKSEIKTGYTLQKTLKYPIALNSVLGLSNLSAIKKWSHNKMVTEWNRWI</sequence>
<dbReference type="AlphaFoldDB" id="G8R3I2"/>
<keyword evidence="3" id="KW-1185">Reference proteome</keyword>
<reference evidence="2 3" key="1">
    <citation type="journal article" date="2012" name="Stand. Genomic Sci.">
        <title>Genome sequence of the orange-pigmented seawater bacterium Owenweeksia hongkongensis type strain (UST20020801(T)).</title>
        <authorList>
            <person name="Riedel T."/>
            <person name="Held B."/>
            <person name="Nolan M."/>
            <person name="Lucas S."/>
            <person name="Lapidus A."/>
            <person name="Tice H."/>
            <person name="Del Rio T.G."/>
            <person name="Cheng J.F."/>
            <person name="Han C."/>
            <person name="Tapia R."/>
            <person name="Goodwin L.A."/>
            <person name="Pitluck S."/>
            <person name="Liolios K."/>
            <person name="Mavromatis K."/>
            <person name="Pagani I."/>
            <person name="Ivanova N."/>
            <person name="Mikhailova N."/>
            <person name="Pati A."/>
            <person name="Chen A."/>
            <person name="Palaniappan K."/>
            <person name="Rohde M."/>
            <person name="Tindall B.J."/>
            <person name="Detter J.C."/>
            <person name="Goker M."/>
            <person name="Woyke T."/>
            <person name="Bristow J."/>
            <person name="Eisen J.A."/>
            <person name="Markowitz V."/>
            <person name="Hugenholtz P."/>
            <person name="Klenk H.P."/>
            <person name="Kyrpides N.C."/>
        </authorList>
    </citation>
    <scope>NUCLEOTIDE SEQUENCE</scope>
    <source>
        <strain evidence="3">DSM 17368 / JCM 12287 / NRRL B-23963</strain>
    </source>
</reference>
<evidence type="ECO:0000313" key="3">
    <source>
        <dbReference type="Proteomes" id="UP000005631"/>
    </source>
</evidence>
<dbReference type="HOGENOM" id="CLU_024648_5_2_10"/>
<proteinExistence type="predicted"/>
<dbReference type="GO" id="GO:0071949">
    <property type="term" value="F:FAD binding"/>
    <property type="evidence" value="ECO:0007669"/>
    <property type="project" value="InterPro"/>
</dbReference>
<dbReference type="GO" id="GO:0016628">
    <property type="term" value="F:oxidoreductase activity, acting on the CH-CH group of donors, NAD or NADP as acceptor"/>
    <property type="evidence" value="ECO:0007669"/>
    <property type="project" value="InterPro"/>
</dbReference>
<dbReference type="RefSeq" id="WP_014202388.1">
    <property type="nucleotide sequence ID" value="NC_016599.1"/>
</dbReference>
<dbReference type="KEGG" id="oho:Oweho_2062"/>
<dbReference type="InterPro" id="IPR050407">
    <property type="entry name" value="Geranylgeranyl_reductase"/>
</dbReference>
<dbReference type="PANTHER" id="PTHR42685">
    <property type="entry name" value="GERANYLGERANYL DIPHOSPHATE REDUCTASE"/>
    <property type="match status" value="1"/>
</dbReference>
<dbReference type="SUPFAM" id="SSF51905">
    <property type="entry name" value="FAD/NAD(P)-binding domain"/>
    <property type="match status" value="1"/>
</dbReference>
<gene>
    <name evidence="2" type="ordered locus">Oweho_2062</name>
</gene>
<dbReference type="InterPro" id="IPR036188">
    <property type="entry name" value="FAD/NAD-bd_sf"/>
</dbReference>
<organism evidence="2 3">
    <name type="scientific">Owenweeksia hongkongensis (strain DSM 17368 / CIP 108786 / JCM 12287 / NRRL B-23963 / UST20020801)</name>
    <dbReference type="NCBI Taxonomy" id="926562"/>
    <lineage>
        <taxon>Bacteria</taxon>
        <taxon>Pseudomonadati</taxon>
        <taxon>Bacteroidota</taxon>
        <taxon>Flavobacteriia</taxon>
        <taxon>Flavobacteriales</taxon>
        <taxon>Owenweeksiaceae</taxon>
        <taxon>Owenweeksia</taxon>
    </lineage>
</organism>
<dbReference type="PANTHER" id="PTHR42685:SF22">
    <property type="entry name" value="CONDITIONED MEDIUM FACTOR RECEPTOR 1"/>
    <property type="match status" value="1"/>
</dbReference>
<dbReference type="NCBIfam" id="TIGR02032">
    <property type="entry name" value="GG-red-SF"/>
    <property type="match status" value="1"/>
</dbReference>
<evidence type="ECO:0000313" key="2">
    <source>
        <dbReference type="EMBL" id="AEV33038.1"/>
    </source>
</evidence>
<accession>G8R3I2</accession>
<dbReference type="InterPro" id="IPR011777">
    <property type="entry name" value="Geranylgeranyl_Rdtase_fam"/>
</dbReference>
<dbReference type="eggNOG" id="COG0644">
    <property type="taxonomic scope" value="Bacteria"/>
</dbReference>
<dbReference type="InterPro" id="IPR002938">
    <property type="entry name" value="FAD-bd"/>
</dbReference>
<protein>
    <submittedName>
        <fullName evidence="2">Geranylgeranyl reductase family protein</fullName>
    </submittedName>
</protein>
<dbReference type="Proteomes" id="UP000005631">
    <property type="component" value="Chromosome"/>
</dbReference>
<dbReference type="Gene3D" id="3.50.50.60">
    <property type="entry name" value="FAD/NAD(P)-binding domain"/>
    <property type="match status" value="1"/>
</dbReference>
<dbReference type="PRINTS" id="PR00420">
    <property type="entry name" value="RNGMNOXGNASE"/>
</dbReference>
<name>G8R3I2_OWEHD</name>
<evidence type="ECO:0000259" key="1">
    <source>
        <dbReference type="Pfam" id="PF01494"/>
    </source>
</evidence>
<dbReference type="EMBL" id="CP003156">
    <property type="protein sequence ID" value="AEV33038.1"/>
    <property type="molecule type" value="Genomic_DNA"/>
</dbReference>
<dbReference type="OrthoDB" id="9806565at2"/>
<feature type="domain" description="FAD-binding" evidence="1">
    <location>
        <begin position="2"/>
        <end position="327"/>
    </location>
</feature>